<keyword evidence="2" id="KW-1185">Reference proteome</keyword>
<sequence>MAGGIDFSGGCALARWLTVVMDWRPLFPGDHVGSAAGGVTVAGDRTVGVRSHPDRGCYHQVLMELCCEGSHQSMSPDVSKPDLVVSIAIRFSSGYSTSSRVTQSVIVADMKPYFD</sequence>
<reference evidence="1 2" key="1">
    <citation type="submission" date="2024-04" db="EMBL/GenBank/DDBJ databases">
        <authorList>
            <person name="Fracassetti M."/>
        </authorList>
    </citation>
    <scope>NUCLEOTIDE SEQUENCE [LARGE SCALE GENOMIC DNA]</scope>
</reference>
<evidence type="ECO:0000313" key="2">
    <source>
        <dbReference type="Proteomes" id="UP001497516"/>
    </source>
</evidence>
<protein>
    <submittedName>
        <fullName evidence="1">Uncharacterized protein</fullName>
    </submittedName>
</protein>
<gene>
    <name evidence="1" type="ORF">LTRI10_LOCUS36060</name>
</gene>
<name>A0AAV2FBJ6_9ROSI</name>
<dbReference type="AlphaFoldDB" id="A0AAV2FBJ6"/>
<proteinExistence type="predicted"/>
<dbReference type="EMBL" id="OZ034819">
    <property type="protein sequence ID" value="CAL1395640.1"/>
    <property type="molecule type" value="Genomic_DNA"/>
</dbReference>
<dbReference type="Proteomes" id="UP001497516">
    <property type="component" value="Chromosome 6"/>
</dbReference>
<evidence type="ECO:0000313" key="1">
    <source>
        <dbReference type="EMBL" id="CAL1395640.1"/>
    </source>
</evidence>
<accession>A0AAV2FBJ6</accession>
<organism evidence="1 2">
    <name type="scientific">Linum trigynum</name>
    <dbReference type="NCBI Taxonomy" id="586398"/>
    <lineage>
        <taxon>Eukaryota</taxon>
        <taxon>Viridiplantae</taxon>
        <taxon>Streptophyta</taxon>
        <taxon>Embryophyta</taxon>
        <taxon>Tracheophyta</taxon>
        <taxon>Spermatophyta</taxon>
        <taxon>Magnoliopsida</taxon>
        <taxon>eudicotyledons</taxon>
        <taxon>Gunneridae</taxon>
        <taxon>Pentapetalae</taxon>
        <taxon>rosids</taxon>
        <taxon>fabids</taxon>
        <taxon>Malpighiales</taxon>
        <taxon>Linaceae</taxon>
        <taxon>Linum</taxon>
    </lineage>
</organism>